<name>A0A9X4H227_9FIRM</name>
<proteinExistence type="predicted"/>
<reference evidence="4" key="1">
    <citation type="submission" date="2022-02" db="EMBL/GenBank/DDBJ databases">
        <authorList>
            <person name="Leng L."/>
        </authorList>
    </citation>
    <scope>NUCLEOTIDE SEQUENCE</scope>
    <source>
        <strain evidence="4">JI</strain>
    </source>
</reference>
<comment type="caution">
    <text evidence="4">The sequence shown here is derived from an EMBL/GenBank/DDBJ whole genome shotgun (WGS) entry which is preliminary data.</text>
</comment>
<keyword evidence="3" id="KW-1133">Transmembrane helix</keyword>
<dbReference type="RefSeq" id="WP_277443956.1">
    <property type="nucleotide sequence ID" value="NZ_JAKOAV010000016.1"/>
</dbReference>
<dbReference type="InterPro" id="IPR007813">
    <property type="entry name" value="PilN"/>
</dbReference>
<evidence type="ECO:0000313" key="4">
    <source>
        <dbReference type="EMBL" id="MDF9408616.1"/>
    </source>
</evidence>
<dbReference type="PANTHER" id="PTHR40278:SF1">
    <property type="entry name" value="DNA UTILIZATION PROTEIN HOFN"/>
    <property type="match status" value="1"/>
</dbReference>
<dbReference type="PANTHER" id="PTHR40278">
    <property type="entry name" value="DNA UTILIZATION PROTEIN HOFN"/>
    <property type="match status" value="1"/>
</dbReference>
<feature type="compositionally biased region" description="Polar residues" evidence="2">
    <location>
        <begin position="148"/>
        <end position="161"/>
    </location>
</feature>
<dbReference type="InterPro" id="IPR052534">
    <property type="entry name" value="Extracell_DNA_Util/SecSys_Comp"/>
</dbReference>
<evidence type="ECO:0000313" key="5">
    <source>
        <dbReference type="Proteomes" id="UP001154312"/>
    </source>
</evidence>
<protein>
    <submittedName>
        <fullName evidence="4">PilN domain-containing protein</fullName>
    </submittedName>
</protein>
<dbReference type="EMBL" id="JAKOAV010000016">
    <property type="protein sequence ID" value="MDF9408616.1"/>
    <property type="molecule type" value="Genomic_DNA"/>
</dbReference>
<evidence type="ECO:0000256" key="3">
    <source>
        <dbReference type="SAM" id="Phobius"/>
    </source>
</evidence>
<keyword evidence="3" id="KW-0812">Transmembrane</keyword>
<keyword evidence="1" id="KW-0175">Coiled coil</keyword>
<sequence length="237" mass="26317">MYKVNILPLELHDNINFDVNKLIKVMTVSIIAVVLLIGYGAFVFRLYMTGKEIAETEKELAQLQDTVKQVEEIKKQRQNNELIVQNFKDLVDNRKTWSNMLEELNSYLPVDIWLESIDVSFIEPQSPAGIDGQGGGQTKTQAKGMPARSQTNIDRTGTGKESNVDQDLKGISQLAVPSPNVLTVEGYSRSLPSVGIFVNSLGKMPYIKKIRLSEIKKDDGQAAVKFKITATIGESGE</sequence>
<feature type="region of interest" description="Disordered" evidence="2">
    <location>
        <begin position="128"/>
        <end position="165"/>
    </location>
</feature>
<organism evidence="4 5">
    <name type="scientific">Pelotomaculum isophthalicicum JI</name>
    <dbReference type="NCBI Taxonomy" id="947010"/>
    <lineage>
        <taxon>Bacteria</taxon>
        <taxon>Bacillati</taxon>
        <taxon>Bacillota</taxon>
        <taxon>Clostridia</taxon>
        <taxon>Eubacteriales</taxon>
        <taxon>Desulfotomaculaceae</taxon>
        <taxon>Pelotomaculum</taxon>
    </lineage>
</organism>
<dbReference type="AlphaFoldDB" id="A0A9X4H227"/>
<feature type="coiled-coil region" evidence="1">
    <location>
        <begin position="53"/>
        <end position="80"/>
    </location>
</feature>
<keyword evidence="5" id="KW-1185">Reference proteome</keyword>
<feature type="transmembrane region" description="Helical" evidence="3">
    <location>
        <begin position="22"/>
        <end position="44"/>
    </location>
</feature>
<accession>A0A9X4H227</accession>
<evidence type="ECO:0000256" key="1">
    <source>
        <dbReference type="SAM" id="Coils"/>
    </source>
</evidence>
<evidence type="ECO:0000256" key="2">
    <source>
        <dbReference type="SAM" id="MobiDB-lite"/>
    </source>
</evidence>
<dbReference type="Pfam" id="PF05137">
    <property type="entry name" value="PilN"/>
    <property type="match status" value="1"/>
</dbReference>
<keyword evidence="3" id="KW-0472">Membrane</keyword>
<gene>
    <name evidence="4" type="ORF">L7E55_09650</name>
</gene>
<dbReference type="Proteomes" id="UP001154312">
    <property type="component" value="Unassembled WGS sequence"/>
</dbReference>